<dbReference type="OrthoDB" id="9815750at2"/>
<dbReference type="PANTHER" id="PTHR43065">
    <property type="entry name" value="SENSOR HISTIDINE KINASE"/>
    <property type="match status" value="1"/>
</dbReference>
<evidence type="ECO:0000256" key="1">
    <source>
        <dbReference type="ARBA" id="ARBA00000085"/>
    </source>
</evidence>
<dbReference type="InterPro" id="IPR036890">
    <property type="entry name" value="HATPase_C_sf"/>
</dbReference>
<keyword evidence="5" id="KW-0812">Transmembrane</keyword>
<name>A0A437R9I3_9BURK</name>
<feature type="transmembrane region" description="Helical" evidence="5">
    <location>
        <begin position="152"/>
        <end position="169"/>
    </location>
</feature>
<feature type="compositionally biased region" description="Basic and acidic residues" evidence="4">
    <location>
        <begin position="9"/>
        <end position="32"/>
    </location>
</feature>
<dbReference type="InterPro" id="IPR004358">
    <property type="entry name" value="Sig_transdc_His_kin-like_C"/>
</dbReference>
<feature type="region of interest" description="Disordered" evidence="4">
    <location>
        <begin position="1"/>
        <end position="41"/>
    </location>
</feature>
<dbReference type="CDD" id="cd00082">
    <property type="entry name" value="HisKA"/>
    <property type="match status" value="1"/>
</dbReference>
<dbReference type="InterPro" id="IPR005467">
    <property type="entry name" value="His_kinase_dom"/>
</dbReference>
<dbReference type="PROSITE" id="PS50109">
    <property type="entry name" value="HIS_KIN"/>
    <property type="match status" value="1"/>
</dbReference>
<keyword evidence="3" id="KW-0597">Phosphoprotein</keyword>
<dbReference type="Gene3D" id="1.10.287.130">
    <property type="match status" value="1"/>
</dbReference>
<dbReference type="InterPro" id="IPR003661">
    <property type="entry name" value="HisK_dim/P_dom"/>
</dbReference>
<reference evidence="7 8" key="1">
    <citation type="submission" date="2019-01" db="EMBL/GenBank/DDBJ databases">
        <authorList>
            <person name="Chen W.-M."/>
        </authorList>
    </citation>
    <scope>NUCLEOTIDE SEQUENCE [LARGE SCALE GENOMIC DNA]</scope>
    <source>
        <strain evidence="7 8">KYPY4</strain>
    </source>
</reference>
<dbReference type="InterPro" id="IPR035965">
    <property type="entry name" value="PAS-like_dom_sf"/>
</dbReference>
<dbReference type="PANTHER" id="PTHR43065:SF52">
    <property type="entry name" value="SENSOR PROTEIN KINASE PILS"/>
    <property type="match status" value="1"/>
</dbReference>
<keyword evidence="7" id="KW-0418">Kinase</keyword>
<protein>
    <recommendedName>
        <fullName evidence="2">histidine kinase</fullName>
        <ecNumber evidence="2">2.7.13.3</ecNumber>
    </recommendedName>
</protein>
<proteinExistence type="predicted"/>
<keyword evidence="5" id="KW-0472">Membrane</keyword>
<evidence type="ECO:0000256" key="3">
    <source>
        <dbReference type="ARBA" id="ARBA00022553"/>
    </source>
</evidence>
<dbReference type="PRINTS" id="PR00344">
    <property type="entry name" value="BCTRLSENSOR"/>
</dbReference>
<dbReference type="Pfam" id="PF25323">
    <property type="entry name" value="6TM_PilS"/>
    <property type="match status" value="1"/>
</dbReference>
<evidence type="ECO:0000259" key="6">
    <source>
        <dbReference type="PROSITE" id="PS50109"/>
    </source>
</evidence>
<keyword evidence="7" id="KW-0808">Transferase</keyword>
<feature type="transmembrane region" description="Helical" evidence="5">
    <location>
        <begin position="225"/>
        <end position="243"/>
    </location>
</feature>
<feature type="transmembrane region" description="Helical" evidence="5">
    <location>
        <begin position="89"/>
        <end position="110"/>
    </location>
</feature>
<feature type="transmembrane region" description="Helical" evidence="5">
    <location>
        <begin position="196"/>
        <end position="213"/>
    </location>
</feature>
<organism evidence="7 8">
    <name type="scientific">Rubrivivax rivuli</name>
    <dbReference type="NCBI Taxonomy" id="1862385"/>
    <lineage>
        <taxon>Bacteria</taxon>
        <taxon>Pseudomonadati</taxon>
        <taxon>Pseudomonadota</taxon>
        <taxon>Betaproteobacteria</taxon>
        <taxon>Burkholderiales</taxon>
        <taxon>Sphaerotilaceae</taxon>
        <taxon>Rubrivivax</taxon>
    </lineage>
</organism>
<sequence>MAAPVPPSDPDRRDTERRSGDRRRGGRRRDDTLLGTVGGDSQTSDDSFFDAGWLASGEASADSRFLLRQARRIVHAQDDALARVYRTYAAARAVIGLGLVGVQGLGSLMGLRPVEWLTLVSLLYGVQAITWWLLPRFGRLAPPQAGRRRQQWLATIGIDLLAFSVLHFLEVGSSLNYAALLVLPVLMAGVLTSRLLALGTAAGVSLVLLGAAWRGGFGLDGTAPLMLQSGLVGLGMFAIALLAGELAGRLAREELAARGSLELARQQAQLNRLVIEEMVDGVLVVDRRLRVRAANPAARALLVDQGLHPPAPFVLDRNPAWAALMQAVAQALVEGEWPEAGRDVMLSFGQGHTRTLRMRVRFMRGRGLEPGAAEGREEPGAVEPFAVLLLEDLRTLQARIRQEKLAAMGRVSAGIAHEIRNPLAAISQANALLLEDALPPAQQRLAQMVADNVERLKRLVDDVMEVAPGAEPHLRTIDANAEVAAAAADWARTAGVPLAPDSRLRAELPGVPLGVVFDPEHLRRVLVNLLDNAHRHASAGRGAVFLRLAAREDGWAQLSVLSDSPPIPPEVERHLFEPFFSTRSRGSGLGLYICRELCERYGASIEYRPRPAAERLRNEFVVHMRRAVLPDASQPLPLGSG</sequence>
<dbReference type="Gene3D" id="3.30.565.10">
    <property type="entry name" value="Histidine kinase-like ATPase, C-terminal domain"/>
    <property type="match status" value="1"/>
</dbReference>
<dbReference type="InterPro" id="IPR036097">
    <property type="entry name" value="HisK_dim/P_sf"/>
</dbReference>
<evidence type="ECO:0000256" key="5">
    <source>
        <dbReference type="SAM" id="Phobius"/>
    </source>
</evidence>
<evidence type="ECO:0000313" key="8">
    <source>
        <dbReference type="Proteomes" id="UP000285575"/>
    </source>
</evidence>
<dbReference type="EC" id="2.7.13.3" evidence="2"/>
<keyword evidence="5" id="KW-1133">Transmembrane helix</keyword>
<dbReference type="SUPFAM" id="SSF55785">
    <property type="entry name" value="PYP-like sensor domain (PAS domain)"/>
    <property type="match status" value="1"/>
</dbReference>
<dbReference type="AlphaFoldDB" id="A0A437R9I3"/>
<evidence type="ECO:0000256" key="2">
    <source>
        <dbReference type="ARBA" id="ARBA00012438"/>
    </source>
</evidence>
<dbReference type="SMART" id="SM00388">
    <property type="entry name" value="HisKA"/>
    <property type="match status" value="1"/>
</dbReference>
<dbReference type="SMART" id="SM00387">
    <property type="entry name" value="HATPase_c"/>
    <property type="match status" value="1"/>
</dbReference>
<dbReference type="Proteomes" id="UP000285575">
    <property type="component" value="Unassembled WGS sequence"/>
</dbReference>
<dbReference type="InterPro" id="IPR003594">
    <property type="entry name" value="HATPase_dom"/>
</dbReference>
<dbReference type="SUPFAM" id="SSF47384">
    <property type="entry name" value="Homodimeric domain of signal transducing histidine kinase"/>
    <property type="match status" value="1"/>
</dbReference>
<dbReference type="GO" id="GO:0000155">
    <property type="term" value="F:phosphorelay sensor kinase activity"/>
    <property type="evidence" value="ECO:0007669"/>
    <property type="project" value="InterPro"/>
</dbReference>
<dbReference type="EMBL" id="SACR01000007">
    <property type="protein sequence ID" value="RVU43392.1"/>
    <property type="molecule type" value="Genomic_DNA"/>
</dbReference>
<accession>A0A437R9I3</accession>
<dbReference type="Pfam" id="PF02518">
    <property type="entry name" value="HATPase_c"/>
    <property type="match status" value="1"/>
</dbReference>
<dbReference type="RefSeq" id="WP_128230676.1">
    <property type="nucleotide sequence ID" value="NZ_SACR01000007.1"/>
</dbReference>
<evidence type="ECO:0000256" key="4">
    <source>
        <dbReference type="SAM" id="MobiDB-lite"/>
    </source>
</evidence>
<comment type="catalytic activity">
    <reaction evidence="1">
        <text>ATP + protein L-histidine = ADP + protein N-phospho-L-histidine.</text>
        <dbReference type="EC" id="2.7.13.3"/>
    </reaction>
</comment>
<feature type="domain" description="Histidine kinase" evidence="6">
    <location>
        <begin position="414"/>
        <end position="628"/>
    </location>
</feature>
<keyword evidence="8" id="KW-1185">Reference proteome</keyword>
<dbReference type="Pfam" id="PF00512">
    <property type="entry name" value="HisKA"/>
    <property type="match status" value="1"/>
</dbReference>
<dbReference type="SUPFAM" id="SSF55874">
    <property type="entry name" value="ATPase domain of HSP90 chaperone/DNA topoisomerase II/histidine kinase"/>
    <property type="match status" value="1"/>
</dbReference>
<evidence type="ECO:0000313" key="7">
    <source>
        <dbReference type="EMBL" id="RVU43392.1"/>
    </source>
</evidence>
<comment type="caution">
    <text evidence="7">The sequence shown here is derived from an EMBL/GenBank/DDBJ whole genome shotgun (WGS) entry which is preliminary data.</text>
</comment>
<feature type="transmembrane region" description="Helical" evidence="5">
    <location>
        <begin position="116"/>
        <end position="134"/>
    </location>
</feature>
<gene>
    <name evidence="7" type="ORF">EOE66_20870</name>
</gene>